<proteinExistence type="predicted"/>
<dbReference type="AlphaFoldDB" id="A0AAJ8B0I7"/>
<feature type="transmembrane region" description="Helical" evidence="2">
    <location>
        <begin position="49"/>
        <end position="70"/>
    </location>
</feature>
<evidence type="ECO:0000256" key="2">
    <source>
        <dbReference type="SAM" id="Phobius"/>
    </source>
</evidence>
<keyword evidence="2" id="KW-0472">Membrane</keyword>
<gene>
    <name evidence="4" type="primary">LOC108885835</name>
</gene>
<evidence type="ECO:0000256" key="1">
    <source>
        <dbReference type="SAM" id="Coils"/>
    </source>
</evidence>
<sequence length="288" mass="33584">MHCFFVFQMIWFCKNVLLLTFFFYRGLSLVRIYGDEITNIIIMHLSRSASVAVGVTVGVTGLLFAAGVKWRHWGIRKKKKAVKEELDNLKGALDNKVKSLEDEEKEIFILAFCSITRILENQKEQVKVKLTELQAEIEKIREKLQSVESEITECERRNDTDRKGELLKEKQRLLNELWRPERKKAQLERQQLTINRPLQDAEEEDSMRMMTERIFELKNDIQQLKEQLEEKKKEGEGLQKQLSCLKLTIIFAAGSTALIIITLMTECGSISQVTRKLNINQNISEFQM</sequence>
<feature type="coiled-coil region" evidence="1">
    <location>
        <begin position="79"/>
        <end position="157"/>
    </location>
</feature>
<organism evidence="3 4">
    <name type="scientific">Lates calcarifer</name>
    <name type="common">Barramundi</name>
    <name type="synonym">Holocentrus calcarifer</name>
    <dbReference type="NCBI Taxonomy" id="8187"/>
    <lineage>
        <taxon>Eukaryota</taxon>
        <taxon>Metazoa</taxon>
        <taxon>Chordata</taxon>
        <taxon>Craniata</taxon>
        <taxon>Vertebrata</taxon>
        <taxon>Euteleostomi</taxon>
        <taxon>Actinopterygii</taxon>
        <taxon>Neopterygii</taxon>
        <taxon>Teleostei</taxon>
        <taxon>Neoteleostei</taxon>
        <taxon>Acanthomorphata</taxon>
        <taxon>Carangaria</taxon>
        <taxon>Carangaria incertae sedis</taxon>
        <taxon>Centropomidae</taxon>
        <taxon>Lates</taxon>
    </lineage>
</organism>
<dbReference type="RefSeq" id="XP_050923002.1">
    <property type="nucleotide sequence ID" value="XM_051067045.1"/>
</dbReference>
<name>A0AAJ8B0I7_LATCA</name>
<feature type="coiled-coil region" evidence="1">
    <location>
        <begin position="207"/>
        <end position="248"/>
    </location>
</feature>
<feature type="transmembrane region" description="Helical" evidence="2">
    <location>
        <begin position="242"/>
        <end position="264"/>
    </location>
</feature>
<feature type="transmembrane region" description="Helical" evidence="2">
    <location>
        <begin position="12"/>
        <end position="34"/>
    </location>
</feature>
<protein>
    <submittedName>
        <fullName evidence="4">Myosin heavy chain, muscle isoform X1</fullName>
    </submittedName>
</protein>
<keyword evidence="1" id="KW-0175">Coiled coil</keyword>
<evidence type="ECO:0000313" key="4">
    <source>
        <dbReference type="RefSeq" id="XP_050923002.1"/>
    </source>
</evidence>
<dbReference type="GeneID" id="108885835"/>
<keyword evidence="2" id="KW-0812">Transmembrane</keyword>
<accession>A0AAJ8B0I7</accession>
<dbReference type="Proteomes" id="UP000694890">
    <property type="component" value="Unplaced"/>
</dbReference>
<reference evidence="4" key="1">
    <citation type="submission" date="2025-08" db="UniProtKB">
        <authorList>
            <consortium name="RefSeq"/>
        </authorList>
    </citation>
    <scope>IDENTIFICATION</scope>
    <source>
        <tissue evidence="4">Brain</tissue>
    </source>
</reference>
<keyword evidence="2" id="KW-1133">Transmembrane helix</keyword>
<evidence type="ECO:0000313" key="3">
    <source>
        <dbReference type="Proteomes" id="UP000694890"/>
    </source>
</evidence>